<evidence type="ECO:0000256" key="1">
    <source>
        <dbReference type="SAM" id="MobiDB-lite"/>
    </source>
</evidence>
<dbReference type="OrthoDB" id="8084279at2"/>
<evidence type="ECO:0000313" key="2">
    <source>
        <dbReference type="EMBL" id="PSJ56817.1"/>
    </source>
</evidence>
<dbReference type="AlphaFoldDB" id="A0A2P7S2V1"/>
<sequence>MVTFREMKVREIVEDGSLNTRQKIERLREIESEARGLQRAASESPMNPGDGWDNELREVRKALAKLGAKRLRKGAATL</sequence>
<protein>
    <submittedName>
        <fullName evidence="2">Uncharacterized protein</fullName>
    </submittedName>
</protein>
<gene>
    <name evidence="2" type="ORF">C7I84_20155</name>
</gene>
<dbReference type="Proteomes" id="UP000241229">
    <property type="component" value="Unassembled WGS sequence"/>
</dbReference>
<organism evidence="2 3">
    <name type="scientific">Kumtagia ephedrae</name>
    <dbReference type="NCBI Taxonomy" id="2116701"/>
    <lineage>
        <taxon>Bacteria</taxon>
        <taxon>Pseudomonadati</taxon>
        <taxon>Pseudomonadota</taxon>
        <taxon>Alphaproteobacteria</taxon>
        <taxon>Hyphomicrobiales</taxon>
        <taxon>Phyllobacteriaceae</taxon>
        <taxon>Kumtagia</taxon>
    </lineage>
</organism>
<dbReference type="EMBL" id="PXYK01000020">
    <property type="protein sequence ID" value="PSJ56817.1"/>
    <property type="molecule type" value="Genomic_DNA"/>
</dbReference>
<proteinExistence type="predicted"/>
<feature type="region of interest" description="Disordered" evidence="1">
    <location>
        <begin position="34"/>
        <end position="53"/>
    </location>
</feature>
<keyword evidence="3" id="KW-1185">Reference proteome</keyword>
<reference evidence="2 3" key="1">
    <citation type="submission" date="2018-03" db="EMBL/GenBank/DDBJ databases">
        <title>The draft genome of Mesorhizobium sp. 6GN-30.</title>
        <authorList>
            <person name="Liu L."/>
            <person name="Li L."/>
            <person name="Wang T."/>
            <person name="Zhang X."/>
            <person name="Liang L."/>
        </authorList>
    </citation>
    <scope>NUCLEOTIDE SEQUENCE [LARGE SCALE GENOMIC DNA]</scope>
    <source>
        <strain evidence="2 3">6GN30</strain>
    </source>
</reference>
<evidence type="ECO:0000313" key="3">
    <source>
        <dbReference type="Proteomes" id="UP000241229"/>
    </source>
</evidence>
<dbReference type="RefSeq" id="WP_106774011.1">
    <property type="nucleotide sequence ID" value="NZ_PXYK01000020.1"/>
</dbReference>
<comment type="caution">
    <text evidence="2">The sequence shown here is derived from an EMBL/GenBank/DDBJ whole genome shotgun (WGS) entry which is preliminary data.</text>
</comment>
<accession>A0A2P7S2V1</accession>
<name>A0A2P7S2V1_9HYPH</name>